<dbReference type="Pfam" id="PF02837">
    <property type="entry name" value="Glyco_hydro_2_N"/>
    <property type="match status" value="1"/>
</dbReference>
<accession>A0A4R3VPT9</accession>
<dbReference type="FunFam" id="2.60.120.260:FF:000027">
    <property type="entry name" value="Beta-glucuronidase"/>
    <property type="match status" value="1"/>
</dbReference>
<dbReference type="GO" id="GO:0005975">
    <property type="term" value="P:carbohydrate metabolic process"/>
    <property type="evidence" value="ECO:0007669"/>
    <property type="project" value="InterPro"/>
</dbReference>
<dbReference type="Gene3D" id="3.20.20.80">
    <property type="entry name" value="Glycosidases"/>
    <property type="match status" value="1"/>
</dbReference>
<evidence type="ECO:0000259" key="8">
    <source>
        <dbReference type="Pfam" id="PF02836"/>
    </source>
</evidence>
<dbReference type="GO" id="GO:0030246">
    <property type="term" value="F:carbohydrate binding"/>
    <property type="evidence" value="ECO:0007669"/>
    <property type="project" value="TreeGrafter"/>
</dbReference>
<name>A0A4R3VPT9_9GAMM</name>
<evidence type="ECO:0000259" key="9">
    <source>
        <dbReference type="Pfam" id="PF02837"/>
    </source>
</evidence>
<evidence type="ECO:0000256" key="5">
    <source>
        <dbReference type="ARBA" id="ARBA00023295"/>
    </source>
</evidence>
<dbReference type="RefSeq" id="WP_132453063.1">
    <property type="nucleotide sequence ID" value="NZ_JAWIZJ010000001.1"/>
</dbReference>
<dbReference type="InterPro" id="IPR006101">
    <property type="entry name" value="Glyco_hydro_2"/>
</dbReference>
<evidence type="ECO:0000313" key="10">
    <source>
        <dbReference type="EMBL" id="TCV09094.1"/>
    </source>
</evidence>
<dbReference type="InterPro" id="IPR006104">
    <property type="entry name" value="Glyco_hydro_2_N"/>
</dbReference>
<sequence length="592" mass="67750">MLKPIETDSRECKTLDGLWEFKIDANKRGFTEEWWKNALEGARKIAVPASYNDQLADEAVRNHVGDVWYQTQVRIPKGWEGQRIVLRFDAVTHRGTVWVDDTEVMSHQGGYTPFEADISAYVVAKSTVRVTVCVNNELSWQTIPPGVVVEQNGTSKQFYFHDFFNYAGIHRHVWLYSTPHKFIRDITISTSFLDNLSTGYVRYQIDAPGNIDCLLLDRKGNVVARSSGAEGLLEIDHPTLWQPGNAYLYLLRVTAGQDCYELRVGIRTVKVENDCFLINNQPFYFTGFGRHEDADLRGKGFDNVLLVYDQALMSWIGANSYRTSHYPYAEEMLDWADEHGVVVIDETPAVGFNVSLPMLRNFTRPDQLFCPDAINDETQRAHLDAIKELIARDKNHPSVVMWSIANEPDAREVASRDYFRPLAEATRQLDPSRPICCVNITKSSLQEDQISDLFDVLCLNRYYGWYENPADLVAAEKTLEANLTAWHDKHRKPIIITEYGTDTLAGLHSVYQDMWSEEYQCAFLDMYHAVFDRLPFVVGEQVWNFADFATSQGIVRVGGNKKGIFTRDRKPKSSAFLLKKRWTAMIYGRKPA</sequence>
<dbReference type="InterPro" id="IPR023232">
    <property type="entry name" value="Glyco_hydro_2_AS"/>
</dbReference>
<dbReference type="Gene3D" id="2.60.120.260">
    <property type="entry name" value="Galactose-binding domain-like"/>
    <property type="match status" value="1"/>
</dbReference>
<keyword evidence="4 6" id="KW-0378">Hydrolase</keyword>
<keyword evidence="11" id="KW-1185">Reference proteome</keyword>
<dbReference type="InterPro" id="IPR006103">
    <property type="entry name" value="Glyco_hydro_2_cat"/>
</dbReference>
<dbReference type="Pfam" id="PF02836">
    <property type="entry name" value="Glyco_hydro_2_C"/>
    <property type="match status" value="1"/>
</dbReference>
<feature type="domain" description="Glycosyl hydrolases family 2 sugar binding" evidence="9">
    <location>
        <begin position="13"/>
        <end position="179"/>
    </location>
</feature>
<dbReference type="GO" id="GO:0019391">
    <property type="term" value="P:glucuronoside catabolic process"/>
    <property type="evidence" value="ECO:0007669"/>
    <property type="project" value="TreeGrafter"/>
</dbReference>
<reference evidence="10 11" key="1">
    <citation type="submission" date="2019-03" db="EMBL/GenBank/DDBJ databases">
        <title>Genomic Encyclopedia of Type Strains, Phase IV (KMG-IV): sequencing the most valuable type-strain genomes for metagenomic binning, comparative biology and taxonomic classification.</title>
        <authorList>
            <person name="Goeker M."/>
        </authorList>
    </citation>
    <scope>NUCLEOTIDE SEQUENCE [LARGE SCALE GENOMIC DNA]</scope>
    <source>
        <strain evidence="10 11">DSM 16730</strain>
    </source>
</reference>
<feature type="domain" description="Glycoside hydrolase family 2 catalytic" evidence="8">
    <location>
        <begin position="269"/>
        <end position="585"/>
    </location>
</feature>
<dbReference type="PANTHER" id="PTHR10066">
    <property type="entry name" value="BETA-GLUCURONIDASE"/>
    <property type="match status" value="1"/>
</dbReference>
<dbReference type="Pfam" id="PF00703">
    <property type="entry name" value="Glyco_hydro_2"/>
    <property type="match status" value="1"/>
</dbReference>
<evidence type="ECO:0000256" key="2">
    <source>
        <dbReference type="ARBA" id="ARBA00012761"/>
    </source>
</evidence>
<feature type="domain" description="Glycoside hydrolase family 2 immunoglobulin-like beta-sandwich" evidence="7">
    <location>
        <begin position="182"/>
        <end position="267"/>
    </location>
</feature>
<dbReference type="PRINTS" id="PR00132">
    <property type="entry name" value="GLHYDRLASE2"/>
</dbReference>
<dbReference type="InterPro" id="IPR013783">
    <property type="entry name" value="Ig-like_fold"/>
</dbReference>
<dbReference type="Proteomes" id="UP000295433">
    <property type="component" value="Unassembled WGS sequence"/>
</dbReference>
<dbReference type="InterPro" id="IPR008979">
    <property type="entry name" value="Galactose-bd-like_sf"/>
</dbReference>
<dbReference type="SUPFAM" id="SSF49303">
    <property type="entry name" value="beta-Galactosidase/glucuronidase domain"/>
    <property type="match status" value="1"/>
</dbReference>
<dbReference type="GO" id="GO:0004566">
    <property type="term" value="F:beta-glucuronidase activity"/>
    <property type="evidence" value="ECO:0007669"/>
    <property type="project" value="UniProtKB-EC"/>
</dbReference>
<evidence type="ECO:0000259" key="7">
    <source>
        <dbReference type="Pfam" id="PF00703"/>
    </source>
</evidence>
<dbReference type="FunFam" id="3.20.20.80:FF:000080">
    <property type="entry name" value="Beta-glucuronidase UidA"/>
    <property type="match status" value="1"/>
</dbReference>
<organism evidence="10 11">
    <name type="scientific">Samsonia erythrinae</name>
    <dbReference type="NCBI Taxonomy" id="160434"/>
    <lineage>
        <taxon>Bacteria</taxon>
        <taxon>Pseudomonadati</taxon>
        <taxon>Pseudomonadota</taxon>
        <taxon>Gammaproteobacteria</taxon>
        <taxon>Enterobacterales</taxon>
        <taxon>Pectobacteriaceae</taxon>
        <taxon>Samsonia</taxon>
    </lineage>
</organism>
<keyword evidence="5 6" id="KW-0326">Glycosidase</keyword>
<comment type="caution">
    <text evidence="10">The sequence shown here is derived from an EMBL/GenBank/DDBJ whole genome shotgun (WGS) entry which is preliminary data.</text>
</comment>
<dbReference type="EC" id="3.2.1.31" evidence="2"/>
<dbReference type="SUPFAM" id="SSF51445">
    <property type="entry name" value="(Trans)glycosidases"/>
    <property type="match status" value="1"/>
</dbReference>
<evidence type="ECO:0000313" key="11">
    <source>
        <dbReference type="Proteomes" id="UP000295433"/>
    </source>
</evidence>
<dbReference type="NCBIfam" id="NF007538">
    <property type="entry name" value="PRK10150.1"/>
    <property type="match status" value="1"/>
</dbReference>
<evidence type="ECO:0000256" key="4">
    <source>
        <dbReference type="ARBA" id="ARBA00022801"/>
    </source>
</evidence>
<comment type="similarity">
    <text evidence="1 6">Belongs to the glycosyl hydrolase 2 family.</text>
</comment>
<gene>
    <name evidence="10" type="ORF">EDC54_101618</name>
</gene>
<dbReference type="PROSITE" id="PS00608">
    <property type="entry name" value="GLYCOSYL_HYDROL_F2_2"/>
    <property type="match status" value="1"/>
</dbReference>
<dbReference type="SUPFAM" id="SSF49785">
    <property type="entry name" value="Galactose-binding domain-like"/>
    <property type="match status" value="1"/>
</dbReference>
<proteinExistence type="inferred from homology"/>
<evidence type="ECO:0000256" key="1">
    <source>
        <dbReference type="ARBA" id="ARBA00007401"/>
    </source>
</evidence>
<dbReference type="PANTHER" id="PTHR10066:SF67">
    <property type="entry name" value="BETA-GLUCURONIDASE"/>
    <property type="match status" value="1"/>
</dbReference>
<evidence type="ECO:0000256" key="6">
    <source>
        <dbReference type="RuleBase" id="RU361154"/>
    </source>
</evidence>
<dbReference type="InterPro" id="IPR023230">
    <property type="entry name" value="Glyco_hydro_2_CS"/>
</dbReference>
<dbReference type="Gene3D" id="2.60.40.10">
    <property type="entry name" value="Immunoglobulins"/>
    <property type="match status" value="1"/>
</dbReference>
<dbReference type="InterPro" id="IPR017853">
    <property type="entry name" value="GH"/>
</dbReference>
<dbReference type="InterPro" id="IPR036156">
    <property type="entry name" value="Beta-gal/glucu_dom_sf"/>
</dbReference>
<dbReference type="InterPro" id="IPR006102">
    <property type="entry name" value="Ig-like_GH2"/>
</dbReference>
<protein>
    <recommendedName>
        <fullName evidence="3">Beta-glucuronidase</fullName>
        <ecNumber evidence="2">3.2.1.31</ecNumber>
    </recommendedName>
</protein>
<dbReference type="OrthoDB" id="9758603at2"/>
<dbReference type="AlphaFoldDB" id="A0A4R3VPT9"/>
<dbReference type="EMBL" id="SMBY01000001">
    <property type="protein sequence ID" value="TCV09094.1"/>
    <property type="molecule type" value="Genomic_DNA"/>
</dbReference>
<dbReference type="PROSITE" id="PS00719">
    <property type="entry name" value="GLYCOSYL_HYDROL_F2_1"/>
    <property type="match status" value="1"/>
</dbReference>
<evidence type="ECO:0000256" key="3">
    <source>
        <dbReference type="ARBA" id="ARBA00016205"/>
    </source>
</evidence>